<dbReference type="EMBL" id="LYXU01000003">
    <property type="protein sequence ID" value="OBS20788.1"/>
    <property type="molecule type" value="Genomic_DNA"/>
</dbReference>
<comment type="caution">
    <text evidence="1">The sequence shown here is derived from an EMBL/GenBank/DDBJ whole genome shotgun (WGS) entry which is preliminary data.</text>
</comment>
<sequence>MAGAYDHNFLLSNADHINFNQWIDENFHESTSKFDLTEMDPLDNVFKPQEHIDRLGSPDQCFVDCDLAYLMSPTFPPAPAAGSDASGTAKAESPEMFDFTCLDADITSGQDMSGGNSTGDGMFEGGVTTTLTPAAETLRVASVDPAMMEYQQESQPAKTQVQGHYQPQPQVQVQGHYQLQPQYQLPVHTQAQFDGQVQTQAPPYQPLLNRPCTFGNQQIQANQYLNLHPQRLITSQPDPPQSQPQPQYHFPTVMPSYNPNPPQQIRPAIEQPPKKYRAPAKPTAQNPSQEWLVPKLDHFTRQYQGYINTPNMAKTVESVFLSLSRPPANATTTRHANDPSFPRTMQDYRNCVKQMFEAICDWSSTREWRAKMGHPLATQWVEKVKRNRRNLGLSTAASDLTDEDLAPPASEMPPVDEQWKNVIHRRLSDIEIELLCAKILGEAMFAQEGRNFIPLWSNSETQWEEFDSFGQR</sequence>
<dbReference type="OMA" id="TTRHAND"/>
<name>A0A1B8AJQ9_FUSPO</name>
<dbReference type="Proteomes" id="UP000091967">
    <property type="component" value="Unassembled WGS sequence"/>
</dbReference>
<dbReference type="AlphaFoldDB" id="A0A1B8AJQ9"/>
<dbReference type="STRING" id="36050.A0A1B8AJQ9"/>
<evidence type="ECO:0000313" key="2">
    <source>
        <dbReference type="Proteomes" id="UP000091967"/>
    </source>
</evidence>
<organism evidence="1 2">
    <name type="scientific">Fusarium poae</name>
    <dbReference type="NCBI Taxonomy" id="36050"/>
    <lineage>
        <taxon>Eukaryota</taxon>
        <taxon>Fungi</taxon>
        <taxon>Dikarya</taxon>
        <taxon>Ascomycota</taxon>
        <taxon>Pezizomycotina</taxon>
        <taxon>Sordariomycetes</taxon>
        <taxon>Hypocreomycetidae</taxon>
        <taxon>Hypocreales</taxon>
        <taxon>Nectriaceae</taxon>
        <taxon>Fusarium</taxon>
    </lineage>
</organism>
<evidence type="ECO:0000313" key="1">
    <source>
        <dbReference type="EMBL" id="OBS20788.1"/>
    </source>
</evidence>
<accession>A0A1B8AJQ9</accession>
<protein>
    <submittedName>
        <fullName evidence="1">Uncharacterized protein</fullName>
    </submittedName>
</protein>
<reference evidence="1 2" key="1">
    <citation type="submission" date="2016-06" db="EMBL/GenBank/DDBJ databases">
        <title>Living apart together: crosstalk between the core and supernumerary genomes in a fungal plant pathogen.</title>
        <authorList>
            <person name="Vanheule A."/>
            <person name="Audenaert K."/>
            <person name="Warris S."/>
            <person name="Van De Geest H."/>
            <person name="Schijlen E."/>
            <person name="Hofte M."/>
            <person name="De Saeger S."/>
            <person name="Haesaert G."/>
            <person name="Waalwijk C."/>
            <person name="Van Der Lee T."/>
        </authorList>
    </citation>
    <scope>NUCLEOTIDE SEQUENCE [LARGE SCALE GENOMIC DNA]</scope>
    <source>
        <strain evidence="1 2">2516</strain>
    </source>
</reference>
<proteinExistence type="predicted"/>
<keyword evidence="2" id="KW-1185">Reference proteome</keyword>
<gene>
    <name evidence="1" type="ORF">FPOA_07129</name>
</gene>